<evidence type="ECO:0000313" key="2">
    <source>
        <dbReference type="EMBL" id="PIX29364.1"/>
    </source>
</evidence>
<comment type="caution">
    <text evidence="2">The sequence shown here is derived from an EMBL/GenBank/DDBJ whole genome shotgun (WGS) entry which is preliminary data.</text>
</comment>
<dbReference type="PANTHER" id="PTHR36181:SF2">
    <property type="entry name" value="INTRON-ENCODED ENDONUCLEASE AI3-RELATED"/>
    <property type="match status" value="1"/>
</dbReference>
<dbReference type="InterPro" id="IPR027434">
    <property type="entry name" value="Homing_endonucl"/>
</dbReference>
<feature type="domain" description="Homing endonuclease LAGLIDADG" evidence="1">
    <location>
        <begin position="16"/>
        <end position="103"/>
    </location>
</feature>
<protein>
    <recommendedName>
        <fullName evidence="1">Homing endonuclease LAGLIDADG domain-containing protein</fullName>
    </recommendedName>
</protein>
<evidence type="ECO:0000313" key="3">
    <source>
        <dbReference type="Proteomes" id="UP000236842"/>
    </source>
</evidence>
<dbReference type="PANTHER" id="PTHR36181">
    <property type="entry name" value="INTRON-ENCODED ENDONUCLEASE AI3-RELATED"/>
    <property type="match status" value="1"/>
</dbReference>
<name>A0A2H9N634_9BACT</name>
<dbReference type="InterPro" id="IPR004860">
    <property type="entry name" value="LAGLIDADG_dom"/>
</dbReference>
<dbReference type="Pfam" id="PF00961">
    <property type="entry name" value="LAGLIDADG_1"/>
    <property type="match status" value="1"/>
</dbReference>
<dbReference type="EMBL" id="PFIJ01000004">
    <property type="protein sequence ID" value="PIX29364.1"/>
    <property type="molecule type" value="Genomic_DNA"/>
</dbReference>
<dbReference type="GO" id="GO:0004519">
    <property type="term" value="F:endonuclease activity"/>
    <property type="evidence" value="ECO:0007669"/>
    <property type="project" value="InterPro"/>
</dbReference>
<organism evidence="2 3">
    <name type="scientific">Candidatus Brennerbacteria bacterium CG_4_8_14_3_um_filter_43_14</name>
    <dbReference type="NCBI Taxonomy" id="1974521"/>
    <lineage>
        <taxon>Bacteria</taxon>
        <taxon>Candidatus Brenneribacteriota</taxon>
    </lineage>
</organism>
<evidence type="ECO:0000259" key="1">
    <source>
        <dbReference type="Pfam" id="PF00961"/>
    </source>
</evidence>
<dbReference type="AlphaFoldDB" id="A0A2H9N634"/>
<accession>A0A2H9N634</accession>
<dbReference type="InterPro" id="IPR051289">
    <property type="entry name" value="LAGLIDADG_Endonuclease"/>
</dbReference>
<dbReference type="Proteomes" id="UP000236842">
    <property type="component" value="Unassembled WGS sequence"/>
</dbReference>
<reference evidence="3" key="1">
    <citation type="submission" date="2017-09" db="EMBL/GenBank/DDBJ databases">
        <title>Depth-based differentiation of microbial function through sediment-hosted aquifers and enrichment of novel symbionts in the deep terrestrial subsurface.</title>
        <authorList>
            <person name="Probst A.J."/>
            <person name="Ladd B."/>
            <person name="Jarett J.K."/>
            <person name="Geller-Mcgrath D.E."/>
            <person name="Sieber C.M.K."/>
            <person name="Emerson J.B."/>
            <person name="Anantharaman K."/>
            <person name="Thomas B.C."/>
            <person name="Malmstrom R."/>
            <person name="Stieglmeier M."/>
            <person name="Klingl A."/>
            <person name="Woyke T."/>
            <person name="Ryan C.M."/>
            <person name="Banfield J.F."/>
        </authorList>
    </citation>
    <scope>NUCLEOTIDE SEQUENCE [LARGE SCALE GENOMIC DNA]</scope>
</reference>
<sequence>MGFVRQSDRREKTRTRRGYKTGYQIFHEFAVTQGEKSLKALKKIQSFFGIGKIYLNKRYDNHTEHLYRFVVRKREDLLSVIIPVFKENTLHTAKHYDFEKFARCLNLMKRDKHLTQNGLVQIA</sequence>
<dbReference type="SUPFAM" id="SSF55608">
    <property type="entry name" value="Homing endonucleases"/>
    <property type="match status" value="1"/>
</dbReference>
<dbReference type="Gene3D" id="3.10.28.10">
    <property type="entry name" value="Homing endonucleases"/>
    <property type="match status" value="1"/>
</dbReference>
<gene>
    <name evidence="2" type="ORF">COZ64_00220</name>
</gene>
<proteinExistence type="predicted"/>